<evidence type="ECO:0000256" key="1">
    <source>
        <dbReference type="ARBA" id="ARBA00004141"/>
    </source>
</evidence>
<sequence>MGACALTERNRELVSLVTVAALTAIGFASVYIARSSVVSWGSLGYAAFFFALYLAAHVIARATVPEADPALLPMAGLLTAIGLTEIYRLGPTDAFKQGLWIVIGVGLFAATLVGLRRDYRILESYKYLFGVGAIALLFLPRVPGIGTTVNGARLWVSIGGFTFQPGEIAKIFLIVFLAAYLRGKREVLAQGRLKDLGPLLVIWGACMLVLVETNDLGSALLYFGIFLSMLYIATARLSYVLGGVGLFAVGGFGAYEKIPHVHERVVIWLQPWTTKPVFCPLTGQPALRQDCQSYQLVKSLYSIGNGGFAGTGFGQGTFSTTTGTPLIPFVNTDFIYSALAQELGLIGAAAMLLVFMVFVARGMKISIQADDGFSKLLAAGLTFGFALQTFIIVGGVLRLIPLTGITLPFVSYGGSSVVSNFVLLAGLLLISNRANARN</sequence>
<feature type="transmembrane region" description="Helical" evidence="6">
    <location>
        <begin position="99"/>
        <end position="115"/>
    </location>
</feature>
<keyword evidence="3" id="KW-0133">Cell shape</keyword>
<reference evidence="7" key="1">
    <citation type="submission" date="2020-05" db="EMBL/GenBank/DDBJ databases">
        <authorList>
            <person name="Chiriac C."/>
            <person name="Salcher M."/>
            <person name="Ghai R."/>
            <person name="Kavagutti S V."/>
        </authorList>
    </citation>
    <scope>NUCLEOTIDE SEQUENCE</scope>
</reference>
<feature type="transmembrane region" description="Helical" evidence="6">
    <location>
        <begin position="334"/>
        <end position="360"/>
    </location>
</feature>
<evidence type="ECO:0000256" key="2">
    <source>
        <dbReference type="ARBA" id="ARBA00022692"/>
    </source>
</evidence>
<accession>A0A6J6NIM6</accession>
<name>A0A6J6NIM6_9ZZZZ</name>
<feature type="transmembrane region" description="Helical" evidence="6">
    <location>
        <begin position="193"/>
        <end position="210"/>
    </location>
</feature>
<proteinExistence type="predicted"/>
<comment type="subcellular location">
    <subcellularLocation>
        <location evidence="1">Membrane</location>
        <topology evidence="1">Multi-pass membrane protein</topology>
    </subcellularLocation>
</comment>
<dbReference type="GO" id="GO:0008360">
    <property type="term" value="P:regulation of cell shape"/>
    <property type="evidence" value="ECO:0007669"/>
    <property type="project" value="UniProtKB-KW"/>
</dbReference>
<evidence type="ECO:0000256" key="5">
    <source>
        <dbReference type="ARBA" id="ARBA00023136"/>
    </source>
</evidence>
<evidence type="ECO:0000256" key="6">
    <source>
        <dbReference type="SAM" id="Phobius"/>
    </source>
</evidence>
<evidence type="ECO:0000256" key="3">
    <source>
        <dbReference type="ARBA" id="ARBA00022960"/>
    </source>
</evidence>
<dbReference type="AlphaFoldDB" id="A0A6J6NIM6"/>
<feature type="transmembrane region" description="Helical" evidence="6">
    <location>
        <begin position="38"/>
        <end position="58"/>
    </location>
</feature>
<feature type="transmembrane region" description="Helical" evidence="6">
    <location>
        <begin position="372"/>
        <end position="397"/>
    </location>
</feature>
<feature type="transmembrane region" description="Helical" evidence="6">
    <location>
        <begin position="158"/>
        <end position="181"/>
    </location>
</feature>
<keyword evidence="5 6" id="KW-0472">Membrane</keyword>
<feature type="transmembrane region" description="Helical" evidence="6">
    <location>
        <begin position="70"/>
        <end position="87"/>
    </location>
</feature>
<dbReference type="GO" id="GO:0015648">
    <property type="term" value="F:lipid-linked peptidoglycan transporter activity"/>
    <property type="evidence" value="ECO:0007669"/>
    <property type="project" value="TreeGrafter"/>
</dbReference>
<organism evidence="7">
    <name type="scientific">freshwater metagenome</name>
    <dbReference type="NCBI Taxonomy" id="449393"/>
    <lineage>
        <taxon>unclassified sequences</taxon>
        <taxon>metagenomes</taxon>
        <taxon>ecological metagenomes</taxon>
    </lineage>
</organism>
<feature type="transmembrane region" description="Helical" evidence="6">
    <location>
        <begin position="12"/>
        <end position="32"/>
    </location>
</feature>
<feature type="transmembrane region" description="Helical" evidence="6">
    <location>
        <begin position="409"/>
        <end position="430"/>
    </location>
</feature>
<dbReference type="PANTHER" id="PTHR30474:SF3">
    <property type="entry name" value="PEPTIDOGLYCAN GLYCOSYLTRANSFERASE RODA"/>
    <property type="match status" value="1"/>
</dbReference>
<dbReference type="GO" id="GO:0032153">
    <property type="term" value="C:cell division site"/>
    <property type="evidence" value="ECO:0007669"/>
    <property type="project" value="TreeGrafter"/>
</dbReference>
<keyword evidence="2 6" id="KW-0812">Transmembrane</keyword>
<protein>
    <submittedName>
        <fullName evidence="7">Unannotated protein</fullName>
    </submittedName>
</protein>
<gene>
    <name evidence="7" type="ORF">UFOPK2399_00184</name>
</gene>
<dbReference type="Pfam" id="PF01098">
    <property type="entry name" value="FTSW_RODA_SPOVE"/>
    <property type="match status" value="1"/>
</dbReference>
<dbReference type="GO" id="GO:0051301">
    <property type="term" value="P:cell division"/>
    <property type="evidence" value="ECO:0007669"/>
    <property type="project" value="InterPro"/>
</dbReference>
<evidence type="ECO:0000256" key="4">
    <source>
        <dbReference type="ARBA" id="ARBA00022989"/>
    </source>
</evidence>
<dbReference type="EMBL" id="CAEZXP010000001">
    <property type="protein sequence ID" value="CAB4684505.1"/>
    <property type="molecule type" value="Genomic_DNA"/>
</dbReference>
<dbReference type="PANTHER" id="PTHR30474">
    <property type="entry name" value="CELL CYCLE PROTEIN"/>
    <property type="match status" value="1"/>
</dbReference>
<feature type="transmembrane region" description="Helical" evidence="6">
    <location>
        <begin position="239"/>
        <end position="255"/>
    </location>
</feature>
<evidence type="ECO:0000313" key="7">
    <source>
        <dbReference type="EMBL" id="CAB4684505.1"/>
    </source>
</evidence>
<dbReference type="InterPro" id="IPR001182">
    <property type="entry name" value="FtsW/RodA"/>
</dbReference>
<keyword evidence="4 6" id="KW-1133">Transmembrane helix</keyword>
<feature type="transmembrane region" description="Helical" evidence="6">
    <location>
        <begin position="127"/>
        <end position="146"/>
    </location>
</feature>
<dbReference type="GO" id="GO:0005886">
    <property type="term" value="C:plasma membrane"/>
    <property type="evidence" value="ECO:0007669"/>
    <property type="project" value="TreeGrafter"/>
</dbReference>